<comment type="caution">
    <text evidence="6">The sequence shown here is derived from an EMBL/GenBank/DDBJ whole genome shotgun (WGS) entry which is preliminary data.</text>
</comment>
<evidence type="ECO:0000313" key="5">
    <source>
        <dbReference type="EMBL" id="TPX49366.1"/>
    </source>
</evidence>
<dbReference type="PANTHER" id="PTHR42813:SF1">
    <property type="entry name" value="DEHYDROGENASE, PUTATIVE (AFU_ORTHOLOGUE AFUA_5G03930)-RELATED"/>
    <property type="match status" value="1"/>
</dbReference>
<name>A0A507DKQ7_9FUNG</name>
<dbReference type="Gene3D" id="3.40.50.720">
    <property type="entry name" value="NAD(P)-binding Rossmann-like Domain"/>
    <property type="match status" value="1"/>
</dbReference>
<sequence length="497" mass="55107">MHPTVDPSIWDSGFVRVICCCLHTHVNATQNYHHKNHETYYWTRNNPLQALQYHQIGRSIWNTKKASMATLADSLKAASIPVATTKPRWSATATMKANVFIDTREVRVMTVPRPLITDPEDAILRVCASTICGSDLHLYHGEVPEVKNGDILGHEFLGIVDEVGPAVQHIRKGMRVVCSFVIACGRCPYCLRKEFSACPHANDSTTELKAYGHRTAGFFGYSHMTGGYPGGQSEYVRVPFADTNLLQLPDDISDEKALLLSDITPTAFYANEVAGVSSGDTVAVWGAGPVGILAAQWAFVRGAKRVAIIDGVTYRLRLAKQHMPNIHTINFKEVDVLDELNTVFPDGPGPDCGLECVGFEGVKSFTHKTERALGMEVDSPEVLNEMFKAVRPFGRLGIVGVYVDHANHVHVGAFMEKGLSIGSGQCPVQRYWKEMLRRVQNGEFDPTVVYTHKGFIDDFPRLYEMSDKKQDGLVKVFVNVAPGLTDRIRFEGLKVEE</sequence>
<reference evidence="7 8" key="1">
    <citation type="journal article" date="2019" name="Sci. Rep.">
        <title>Comparative genomics of chytrid fungi reveal insights into the obligate biotrophic and pathogenic lifestyle of Synchytrium endobioticum.</title>
        <authorList>
            <person name="van de Vossenberg B.T.L.H."/>
            <person name="Warris S."/>
            <person name="Nguyen H.D.T."/>
            <person name="van Gent-Pelzer M.P.E."/>
            <person name="Joly D.L."/>
            <person name="van de Geest H.C."/>
            <person name="Bonants P.J.M."/>
            <person name="Smith D.S."/>
            <person name="Levesque C.A."/>
            <person name="van der Lee T.A.J."/>
        </authorList>
    </citation>
    <scope>NUCLEOTIDE SEQUENCE [LARGE SCALE GENOMIC DNA]</scope>
    <source>
        <strain evidence="5 8">LEV6574</strain>
        <strain evidence="6 7">MB42</strain>
    </source>
</reference>
<evidence type="ECO:0000313" key="8">
    <source>
        <dbReference type="Proteomes" id="UP000320475"/>
    </source>
</evidence>
<dbReference type="PANTHER" id="PTHR42813">
    <property type="entry name" value="ZINC-TYPE ALCOHOL DEHYDROGENASE-LIKE"/>
    <property type="match status" value="1"/>
</dbReference>
<dbReference type="CDD" id="cd08283">
    <property type="entry name" value="FDH_like_1"/>
    <property type="match status" value="1"/>
</dbReference>
<dbReference type="Proteomes" id="UP000317494">
    <property type="component" value="Unassembled WGS sequence"/>
</dbReference>
<dbReference type="VEuPathDB" id="FungiDB:SeMB42_g01804"/>
<dbReference type="GO" id="GO:0046872">
    <property type="term" value="F:metal ion binding"/>
    <property type="evidence" value="ECO:0007669"/>
    <property type="project" value="UniProtKB-KW"/>
</dbReference>
<accession>A0A507DKQ7</accession>
<evidence type="ECO:0000313" key="7">
    <source>
        <dbReference type="Proteomes" id="UP000317494"/>
    </source>
</evidence>
<dbReference type="EMBL" id="QEAM01000035">
    <property type="protein sequence ID" value="TPX49366.1"/>
    <property type="molecule type" value="Genomic_DNA"/>
</dbReference>
<dbReference type="EMBL" id="QEAN01000050">
    <property type="protein sequence ID" value="TPX51777.1"/>
    <property type="molecule type" value="Genomic_DNA"/>
</dbReference>
<dbReference type="OrthoDB" id="3941538at2759"/>
<dbReference type="AlphaFoldDB" id="A0A507DKQ7"/>
<proteinExistence type="predicted"/>
<evidence type="ECO:0000256" key="1">
    <source>
        <dbReference type="ARBA" id="ARBA00001947"/>
    </source>
</evidence>
<dbReference type="STRING" id="286115.A0A507DKQ7"/>
<dbReference type="SUPFAM" id="SSF51735">
    <property type="entry name" value="NAD(P)-binding Rossmann-fold domains"/>
    <property type="match status" value="1"/>
</dbReference>
<evidence type="ECO:0000256" key="3">
    <source>
        <dbReference type="ARBA" id="ARBA00022833"/>
    </source>
</evidence>
<evidence type="ECO:0000256" key="2">
    <source>
        <dbReference type="ARBA" id="ARBA00022723"/>
    </source>
</evidence>
<dbReference type="InterPro" id="IPR036291">
    <property type="entry name" value="NAD(P)-bd_dom_sf"/>
</dbReference>
<keyword evidence="3" id="KW-0862">Zinc</keyword>
<keyword evidence="2" id="KW-0479">Metal-binding</keyword>
<dbReference type="Gene3D" id="3.90.180.10">
    <property type="entry name" value="Medium-chain alcohol dehydrogenases, catalytic domain"/>
    <property type="match status" value="1"/>
</dbReference>
<dbReference type="Pfam" id="PF08240">
    <property type="entry name" value="ADH_N"/>
    <property type="match status" value="1"/>
</dbReference>
<dbReference type="Proteomes" id="UP000320475">
    <property type="component" value="Unassembled WGS sequence"/>
</dbReference>
<gene>
    <name evidence="5" type="ORF">SeLEV6574_g01506</name>
    <name evidence="6" type="ORF">SeMB42_g01804</name>
</gene>
<organism evidence="6 7">
    <name type="scientific">Synchytrium endobioticum</name>
    <dbReference type="NCBI Taxonomy" id="286115"/>
    <lineage>
        <taxon>Eukaryota</taxon>
        <taxon>Fungi</taxon>
        <taxon>Fungi incertae sedis</taxon>
        <taxon>Chytridiomycota</taxon>
        <taxon>Chytridiomycota incertae sedis</taxon>
        <taxon>Chytridiomycetes</taxon>
        <taxon>Synchytriales</taxon>
        <taxon>Synchytriaceae</taxon>
        <taxon>Synchytrium</taxon>
    </lineage>
</organism>
<dbReference type="SUPFAM" id="SSF50129">
    <property type="entry name" value="GroES-like"/>
    <property type="match status" value="1"/>
</dbReference>
<evidence type="ECO:0000259" key="4">
    <source>
        <dbReference type="Pfam" id="PF08240"/>
    </source>
</evidence>
<comment type="cofactor">
    <cofactor evidence="1">
        <name>Zn(2+)</name>
        <dbReference type="ChEBI" id="CHEBI:29105"/>
    </cofactor>
</comment>
<protein>
    <recommendedName>
        <fullName evidence="4">Alcohol dehydrogenase-like N-terminal domain-containing protein</fullName>
    </recommendedName>
</protein>
<evidence type="ECO:0000313" key="6">
    <source>
        <dbReference type="EMBL" id="TPX51777.1"/>
    </source>
</evidence>
<keyword evidence="7" id="KW-1185">Reference proteome</keyword>
<feature type="domain" description="Alcohol dehydrogenase-like N-terminal" evidence="4">
    <location>
        <begin position="119"/>
        <end position="249"/>
    </location>
</feature>
<dbReference type="InterPro" id="IPR013154">
    <property type="entry name" value="ADH-like_N"/>
</dbReference>
<dbReference type="InterPro" id="IPR011032">
    <property type="entry name" value="GroES-like_sf"/>
</dbReference>